<name>A0A124E143_9MYCO</name>
<reference evidence="3" key="1">
    <citation type="journal article" date="2016" name="Genome Announc.">
        <title>Draft Genome Sequences of Five Rapidly Growing Mycobacterium Species, M. thermoresistibile, M. fortuitum subsp. acetamidolyticum, M. canariasense, M. brisbanense, and M. novocastrense.</title>
        <authorList>
            <person name="Katahira K."/>
            <person name="Ogura Y."/>
            <person name="Gotoh Y."/>
            <person name="Hayashi T."/>
        </authorList>
    </citation>
    <scope>NUCLEOTIDE SEQUENCE [LARGE SCALE GENOMIC DNA]</scope>
    <source>
        <strain evidence="3">JCM15654</strain>
    </source>
</reference>
<keyword evidence="3" id="KW-1185">Reference proteome</keyword>
<dbReference type="EMBL" id="BCSX01000056">
    <property type="protein sequence ID" value="GAS92509.1"/>
    <property type="molecule type" value="Genomic_DNA"/>
</dbReference>
<keyword evidence="2" id="KW-0808">Transferase</keyword>
<protein>
    <submittedName>
        <fullName evidence="2">Serine/threonine-protein kinase ATR</fullName>
    </submittedName>
</protein>
<dbReference type="AlphaFoldDB" id="A0A124E143"/>
<evidence type="ECO:0000256" key="1">
    <source>
        <dbReference type="SAM" id="MobiDB-lite"/>
    </source>
</evidence>
<dbReference type="Proteomes" id="UP000069620">
    <property type="component" value="Unassembled WGS sequence"/>
</dbReference>
<evidence type="ECO:0000313" key="2">
    <source>
        <dbReference type="EMBL" id="GAS92509.1"/>
    </source>
</evidence>
<comment type="caution">
    <text evidence="2">The sequence shown here is derived from an EMBL/GenBank/DDBJ whole genome shotgun (WGS) entry which is preliminary data.</text>
</comment>
<organism evidence="2 3">
    <name type="scientific">Mycolicibacterium brisbanense</name>
    <dbReference type="NCBI Taxonomy" id="146020"/>
    <lineage>
        <taxon>Bacteria</taxon>
        <taxon>Bacillati</taxon>
        <taxon>Actinomycetota</taxon>
        <taxon>Actinomycetes</taxon>
        <taxon>Mycobacteriales</taxon>
        <taxon>Mycobacteriaceae</taxon>
        <taxon>Mycolicibacterium</taxon>
    </lineage>
</organism>
<sequence length="61" mass="6206">MQVPQLPASQENGGVIPARRALSSSVSPGRRGTDACSLSNMIVTWPPVSLAAVADIGSAVM</sequence>
<dbReference type="GO" id="GO:0016301">
    <property type="term" value="F:kinase activity"/>
    <property type="evidence" value="ECO:0007669"/>
    <property type="project" value="UniProtKB-KW"/>
</dbReference>
<reference evidence="3" key="2">
    <citation type="submission" date="2016-02" db="EMBL/GenBank/DDBJ databases">
        <title>Draft genome sequence of five rapidly growing Mycobacterium species.</title>
        <authorList>
            <person name="Katahira K."/>
            <person name="Gotou Y."/>
            <person name="Iida K."/>
            <person name="Ogura Y."/>
            <person name="Hayashi T."/>
        </authorList>
    </citation>
    <scope>NUCLEOTIDE SEQUENCE [LARGE SCALE GENOMIC DNA]</scope>
    <source>
        <strain evidence="3">JCM15654</strain>
    </source>
</reference>
<feature type="region of interest" description="Disordered" evidence="1">
    <location>
        <begin position="1"/>
        <end position="33"/>
    </location>
</feature>
<proteinExistence type="predicted"/>
<keyword evidence="2" id="KW-0418">Kinase</keyword>
<dbReference type="STRING" id="146020.RMCB_6605"/>
<gene>
    <name evidence="2" type="ORF">RMCB_6605</name>
</gene>
<accession>A0A124E143</accession>
<evidence type="ECO:0000313" key="3">
    <source>
        <dbReference type="Proteomes" id="UP000069620"/>
    </source>
</evidence>